<gene>
    <name evidence="1" type="ORF">CIRG_09233</name>
</gene>
<protein>
    <submittedName>
        <fullName evidence="1">Uncharacterized protein</fullName>
    </submittedName>
</protein>
<name>A0A0J6YQI4_COCIT</name>
<dbReference type="AlphaFoldDB" id="A0A0J6YQI4"/>
<reference evidence="2" key="1">
    <citation type="journal article" date="2010" name="Genome Res.">
        <title>Population genomic sequencing of Coccidioides fungi reveals recent hybridization and transposon control.</title>
        <authorList>
            <person name="Neafsey D.E."/>
            <person name="Barker B.M."/>
            <person name="Sharpton T.J."/>
            <person name="Stajich J.E."/>
            <person name="Park D.J."/>
            <person name="Whiston E."/>
            <person name="Hung C.-Y."/>
            <person name="McMahan C."/>
            <person name="White J."/>
            <person name="Sykes S."/>
            <person name="Heiman D."/>
            <person name="Young S."/>
            <person name="Zeng Q."/>
            <person name="Abouelleil A."/>
            <person name="Aftuck L."/>
            <person name="Bessette D."/>
            <person name="Brown A."/>
            <person name="FitzGerald M."/>
            <person name="Lui A."/>
            <person name="Macdonald J.P."/>
            <person name="Priest M."/>
            <person name="Orbach M.J."/>
            <person name="Galgiani J.N."/>
            <person name="Kirkland T.N."/>
            <person name="Cole G.T."/>
            <person name="Birren B.W."/>
            <person name="Henn M.R."/>
            <person name="Taylor J.W."/>
            <person name="Rounsley S.D."/>
        </authorList>
    </citation>
    <scope>NUCLEOTIDE SEQUENCE [LARGE SCALE GENOMIC DNA]</scope>
    <source>
        <strain evidence="2">RMSCC 2394</strain>
    </source>
</reference>
<dbReference type="Proteomes" id="UP000054565">
    <property type="component" value="Unassembled WGS sequence"/>
</dbReference>
<sequence length="119" mass="13563">MAAKLSSQHRFSVASLMSIGQGPDASNLHVDLHRVHSRSIAIWSGIQHGFQPARPEDDGHYKGFFISWVGAAHRYQMLDGRALPDRLITTNNPALWSTHGSVDLSHCFLRRMIRWMRRM</sequence>
<dbReference type="EMBL" id="DS028100">
    <property type="protein sequence ID" value="KMP10000.1"/>
    <property type="molecule type" value="Genomic_DNA"/>
</dbReference>
<proteinExistence type="predicted"/>
<accession>A0A0J6YQI4</accession>
<evidence type="ECO:0000313" key="2">
    <source>
        <dbReference type="Proteomes" id="UP000054565"/>
    </source>
</evidence>
<organism evidence="1 2">
    <name type="scientific">Coccidioides immitis RMSCC 2394</name>
    <dbReference type="NCBI Taxonomy" id="404692"/>
    <lineage>
        <taxon>Eukaryota</taxon>
        <taxon>Fungi</taxon>
        <taxon>Dikarya</taxon>
        <taxon>Ascomycota</taxon>
        <taxon>Pezizomycotina</taxon>
        <taxon>Eurotiomycetes</taxon>
        <taxon>Eurotiomycetidae</taxon>
        <taxon>Onygenales</taxon>
        <taxon>Onygenaceae</taxon>
        <taxon>Coccidioides</taxon>
    </lineage>
</organism>
<evidence type="ECO:0000313" key="1">
    <source>
        <dbReference type="EMBL" id="KMP10000.1"/>
    </source>
</evidence>